<feature type="compositionally biased region" description="Basic residues" evidence="1">
    <location>
        <begin position="63"/>
        <end position="83"/>
    </location>
</feature>
<gene>
    <name evidence="2" type="ORF">AK812_SmicGene35370</name>
</gene>
<dbReference type="EMBL" id="LSRX01001090">
    <property type="protein sequence ID" value="OLP83816.1"/>
    <property type="molecule type" value="Genomic_DNA"/>
</dbReference>
<name>A0A1Q9CLN0_SYMMI</name>
<evidence type="ECO:0000313" key="3">
    <source>
        <dbReference type="Proteomes" id="UP000186817"/>
    </source>
</evidence>
<reference evidence="2 3" key="1">
    <citation type="submission" date="2016-02" db="EMBL/GenBank/DDBJ databases">
        <title>Genome analysis of coral dinoflagellate symbionts highlights evolutionary adaptations to a symbiotic lifestyle.</title>
        <authorList>
            <person name="Aranda M."/>
            <person name="Li Y."/>
            <person name="Liew Y.J."/>
            <person name="Baumgarten S."/>
            <person name="Simakov O."/>
            <person name="Wilson M."/>
            <person name="Piel J."/>
            <person name="Ashoor H."/>
            <person name="Bougouffa S."/>
            <person name="Bajic V.B."/>
            <person name="Ryu T."/>
            <person name="Ravasi T."/>
            <person name="Bayer T."/>
            <person name="Micklem G."/>
            <person name="Kim H."/>
            <person name="Bhak J."/>
            <person name="Lajeunesse T.C."/>
            <person name="Voolstra C.R."/>
        </authorList>
    </citation>
    <scope>NUCLEOTIDE SEQUENCE [LARGE SCALE GENOMIC DNA]</scope>
    <source>
        <strain evidence="2 3">CCMP2467</strain>
    </source>
</reference>
<dbReference type="Proteomes" id="UP000186817">
    <property type="component" value="Unassembled WGS sequence"/>
</dbReference>
<proteinExistence type="predicted"/>
<dbReference type="SUPFAM" id="SSF82199">
    <property type="entry name" value="SET domain"/>
    <property type="match status" value="1"/>
</dbReference>
<feature type="region of interest" description="Disordered" evidence="1">
    <location>
        <begin position="48"/>
        <end position="97"/>
    </location>
</feature>
<protein>
    <recommendedName>
        <fullName evidence="4">SET domain-containing protein</fullName>
    </recommendedName>
</protein>
<comment type="caution">
    <text evidence="2">The sequence shown here is derived from an EMBL/GenBank/DDBJ whole genome shotgun (WGS) entry which is preliminary data.</text>
</comment>
<sequence length="333" mass="37126">MQSLTPWLPVQVWTPRASRGSSACRRLPVMAAAMVASAMVTTELARSVACASSRTPSTPRSQRALRRGGRRGSRPRRRGRRRPAPGADLGPEEVPMFATDPEARARRRKLLFNSGPATQLLIGDAIGDAFGAIIEMQDAYWIREFVTFDQWPKNPMRRSEWNTNSSPLWRIGDAQLQAAPRVAMEISSWGEAVASCEAQRSVGCCFVGAIRLEKEPVRGYSFVVEHDVPAHSVLLIEKPLPLKCDVPLCYHPRTAKAVPASLYFFPLFLIPGHLLEKLPRFMRTLRARLNRFEALYGLGTVFNHSCRPNARRLTDADENASLLPAATSRLARR</sequence>
<evidence type="ECO:0000313" key="2">
    <source>
        <dbReference type="EMBL" id="OLP83816.1"/>
    </source>
</evidence>
<feature type="compositionally biased region" description="Low complexity" evidence="1">
    <location>
        <begin position="52"/>
        <end position="62"/>
    </location>
</feature>
<evidence type="ECO:0000256" key="1">
    <source>
        <dbReference type="SAM" id="MobiDB-lite"/>
    </source>
</evidence>
<dbReference type="OrthoDB" id="10540619at2759"/>
<organism evidence="2 3">
    <name type="scientific">Symbiodinium microadriaticum</name>
    <name type="common">Dinoflagellate</name>
    <name type="synonym">Zooxanthella microadriatica</name>
    <dbReference type="NCBI Taxonomy" id="2951"/>
    <lineage>
        <taxon>Eukaryota</taxon>
        <taxon>Sar</taxon>
        <taxon>Alveolata</taxon>
        <taxon>Dinophyceae</taxon>
        <taxon>Suessiales</taxon>
        <taxon>Symbiodiniaceae</taxon>
        <taxon>Symbiodinium</taxon>
    </lineage>
</organism>
<keyword evidence="3" id="KW-1185">Reference proteome</keyword>
<dbReference type="InterPro" id="IPR046341">
    <property type="entry name" value="SET_dom_sf"/>
</dbReference>
<accession>A0A1Q9CLN0</accession>
<dbReference type="AlphaFoldDB" id="A0A1Q9CLN0"/>
<evidence type="ECO:0008006" key="4">
    <source>
        <dbReference type="Google" id="ProtNLM"/>
    </source>
</evidence>